<reference evidence="2" key="1">
    <citation type="journal article" date="2022" name="Mol. Ecol. Resour.">
        <title>The genomes of chicory, endive, great burdock and yacon provide insights into Asteraceae palaeo-polyploidization history and plant inulin production.</title>
        <authorList>
            <person name="Fan W."/>
            <person name="Wang S."/>
            <person name="Wang H."/>
            <person name="Wang A."/>
            <person name="Jiang F."/>
            <person name="Liu H."/>
            <person name="Zhao H."/>
            <person name="Xu D."/>
            <person name="Zhang Y."/>
        </authorList>
    </citation>
    <scope>NUCLEOTIDE SEQUENCE [LARGE SCALE GENOMIC DNA]</scope>
    <source>
        <strain evidence="2">cv. Punajuju</strain>
    </source>
</reference>
<dbReference type="EMBL" id="CM042010">
    <property type="protein sequence ID" value="KAI3778182.1"/>
    <property type="molecule type" value="Genomic_DNA"/>
</dbReference>
<organism evidence="1 2">
    <name type="scientific">Cichorium intybus</name>
    <name type="common">Chicory</name>
    <dbReference type="NCBI Taxonomy" id="13427"/>
    <lineage>
        <taxon>Eukaryota</taxon>
        <taxon>Viridiplantae</taxon>
        <taxon>Streptophyta</taxon>
        <taxon>Embryophyta</taxon>
        <taxon>Tracheophyta</taxon>
        <taxon>Spermatophyta</taxon>
        <taxon>Magnoliopsida</taxon>
        <taxon>eudicotyledons</taxon>
        <taxon>Gunneridae</taxon>
        <taxon>Pentapetalae</taxon>
        <taxon>asterids</taxon>
        <taxon>campanulids</taxon>
        <taxon>Asterales</taxon>
        <taxon>Asteraceae</taxon>
        <taxon>Cichorioideae</taxon>
        <taxon>Cichorieae</taxon>
        <taxon>Cichoriinae</taxon>
        <taxon>Cichorium</taxon>
    </lineage>
</organism>
<evidence type="ECO:0000313" key="1">
    <source>
        <dbReference type="EMBL" id="KAI3778182.1"/>
    </source>
</evidence>
<comment type="caution">
    <text evidence="1">The sequence shown here is derived from an EMBL/GenBank/DDBJ whole genome shotgun (WGS) entry which is preliminary data.</text>
</comment>
<accession>A0ACB9G5X1</accession>
<dbReference type="Proteomes" id="UP001055811">
    <property type="component" value="Linkage Group LG02"/>
</dbReference>
<sequence>MVCSSYLRTVILQAGNIQKVTEGLLQFPSFRKGPKNFPTATFSSNRIFPSIRRMMVDTSATANQGSTTNSSPEKDDNGGCASGGWKIEDGKLGCGYSSFRGKRASMEDFFDVKTCKINGQTVCLFGIFDGHGGSRAAEYLKENLFKNLMNHPEFLTNTKVAISETYQQTDSDFLESGKDTFRDDGSTASTAVLVGNHLYVANVGDSRTVISKLGKAIPLSEDHKPNRSDERKRIENAGGVVMWAGTWRVGGVLAMSRAFGNRMLKQFVVAEPEIQEQELDEEFELLVLASDGLWDVVPNEDAVTLALSEQEPELAARKLIETAFSRGSADNITCIVVRLYNQSPTTQTQTQTQPEPEPEPAPETKTDATQTQTETETKKAE</sequence>
<reference evidence="1 2" key="2">
    <citation type="journal article" date="2022" name="Mol. Ecol. Resour.">
        <title>The genomes of chicory, endive, great burdock and yacon provide insights into Asteraceae paleo-polyploidization history and plant inulin production.</title>
        <authorList>
            <person name="Fan W."/>
            <person name="Wang S."/>
            <person name="Wang H."/>
            <person name="Wang A."/>
            <person name="Jiang F."/>
            <person name="Liu H."/>
            <person name="Zhao H."/>
            <person name="Xu D."/>
            <person name="Zhang Y."/>
        </authorList>
    </citation>
    <scope>NUCLEOTIDE SEQUENCE [LARGE SCALE GENOMIC DNA]</scope>
    <source>
        <strain evidence="2">cv. Punajuju</strain>
        <tissue evidence="1">Leaves</tissue>
    </source>
</reference>
<proteinExistence type="predicted"/>
<name>A0ACB9G5X1_CICIN</name>
<gene>
    <name evidence="1" type="ORF">L2E82_07269</name>
</gene>
<keyword evidence="2" id="KW-1185">Reference proteome</keyword>
<evidence type="ECO:0000313" key="2">
    <source>
        <dbReference type="Proteomes" id="UP001055811"/>
    </source>
</evidence>
<protein>
    <submittedName>
        <fullName evidence="1">Uncharacterized protein</fullName>
    </submittedName>
</protein>